<dbReference type="Proteomes" id="UP001515480">
    <property type="component" value="Unassembled WGS sequence"/>
</dbReference>
<dbReference type="AlphaFoldDB" id="A0AB34ITM7"/>
<protein>
    <submittedName>
        <fullName evidence="1">Uncharacterized protein</fullName>
    </submittedName>
</protein>
<name>A0AB34ITM7_PRYPA</name>
<sequence>MLTTLLAQAESSTTSCASVRLVHTNMPPSASASVLEIYSDIASAAPLGPRPELDSVTIGQRLSAAHGGFWDVFAMGAAFSYSIYCISYVELSGEYWTVLLCQESVDEWANDCGQDGLYLYSNGSMPSLSQHEWFLPQLEYYKHYQLADSVKDEHVRKAIDIVSSFNPKQVNNSWADEIRREAESSWPSDYWNVVVEFAPGVSYFYCDEQIHLTDQRLSDVKLTIFDRMCQSPTNEGRVLRHSRPRHATMISILN</sequence>
<gene>
    <name evidence="1" type="ORF">AB1Y20_008634</name>
</gene>
<dbReference type="EMBL" id="JBGBPQ010000019">
    <property type="protein sequence ID" value="KAL1504864.1"/>
    <property type="molecule type" value="Genomic_DNA"/>
</dbReference>
<organism evidence="1 2">
    <name type="scientific">Prymnesium parvum</name>
    <name type="common">Toxic golden alga</name>
    <dbReference type="NCBI Taxonomy" id="97485"/>
    <lineage>
        <taxon>Eukaryota</taxon>
        <taxon>Haptista</taxon>
        <taxon>Haptophyta</taxon>
        <taxon>Prymnesiophyceae</taxon>
        <taxon>Prymnesiales</taxon>
        <taxon>Prymnesiaceae</taxon>
        <taxon>Prymnesium</taxon>
    </lineage>
</organism>
<evidence type="ECO:0000313" key="1">
    <source>
        <dbReference type="EMBL" id="KAL1504864.1"/>
    </source>
</evidence>
<accession>A0AB34ITM7</accession>
<comment type="caution">
    <text evidence="1">The sequence shown here is derived from an EMBL/GenBank/DDBJ whole genome shotgun (WGS) entry which is preliminary data.</text>
</comment>
<proteinExistence type="predicted"/>
<evidence type="ECO:0000313" key="2">
    <source>
        <dbReference type="Proteomes" id="UP001515480"/>
    </source>
</evidence>
<keyword evidence="2" id="KW-1185">Reference proteome</keyword>
<reference evidence="1 2" key="1">
    <citation type="journal article" date="2024" name="Science">
        <title>Giant polyketide synthase enzymes in the biosynthesis of giant marine polyether toxins.</title>
        <authorList>
            <person name="Fallon T.R."/>
            <person name="Shende V.V."/>
            <person name="Wierzbicki I.H."/>
            <person name="Pendleton A.L."/>
            <person name="Watervoot N.F."/>
            <person name="Auber R.P."/>
            <person name="Gonzalez D.J."/>
            <person name="Wisecaver J.H."/>
            <person name="Moore B.S."/>
        </authorList>
    </citation>
    <scope>NUCLEOTIDE SEQUENCE [LARGE SCALE GENOMIC DNA]</scope>
    <source>
        <strain evidence="1 2">12B1</strain>
    </source>
</reference>